<dbReference type="EMBL" id="JANFAV010000010">
    <property type="protein sequence ID" value="MCW6536031.1"/>
    <property type="molecule type" value="Genomic_DNA"/>
</dbReference>
<protein>
    <submittedName>
        <fullName evidence="1">Uncharacterized protein</fullName>
    </submittedName>
</protein>
<reference evidence="1" key="1">
    <citation type="submission" date="2022-06" db="EMBL/GenBank/DDBJ databases">
        <title>Sphingomonas sp. nov. isolated from rhizosphere soil of tomato.</title>
        <authorList>
            <person name="Dong H."/>
            <person name="Gao R."/>
        </authorList>
    </citation>
    <scope>NUCLEOTIDE SEQUENCE</scope>
    <source>
        <strain evidence="1">MMSM24</strain>
    </source>
</reference>
<dbReference type="AlphaFoldDB" id="A0AA42CV17"/>
<evidence type="ECO:0000313" key="1">
    <source>
        <dbReference type="EMBL" id="MCW6536031.1"/>
    </source>
</evidence>
<dbReference type="Proteomes" id="UP001165565">
    <property type="component" value="Unassembled WGS sequence"/>
</dbReference>
<keyword evidence="2" id="KW-1185">Reference proteome</keyword>
<name>A0AA42CV17_9SPHN</name>
<sequence>MPNDLQSLFDRNIGTFMERLTAENYKPQTIKTTSNCLVILQNLLCPLREKNLPTRADIEELREKMEARATDQVADPLPWRIEGAAAAASEMSRFGEYIGRRYDGKRRRI</sequence>
<organism evidence="1 2">
    <name type="scientific">Sphingomonas lycopersici</name>
    <dbReference type="NCBI Taxonomy" id="2951807"/>
    <lineage>
        <taxon>Bacteria</taxon>
        <taxon>Pseudomonadati</taxon>
        <taxon>Pseudomonadota</taxon>
        <taxon>Alphaproteobacteria</taxon>
        <taxon>Sphingomonadales</taxon>
        <taxon>Sphingomonadaceae</taxon>
        <taxon>Sphingomonas</taxon>
    </lineage>
</organism>
<gene>
    <name evidence="1" type="ORF">NEE01_14715</name>
</gene>
<evidence type="ECO:0000313" key="2">
    <source>
        <dbReference type="Proteomes" id="UP001165565"/>
    </source>
</evidence>
<accession>A0AA42CV17</accession>
<dbReference type="RefSeq" id="WP_265269456.1">
    <property type="nucleotide sequence ID" value="NZ_JANFAV010000010.1"/>
</dbReference>
<comment type="caution">
    <text evidence="1">The sequence shown here is derived from an EMBL/GenBank/DDBJ whole genome shotgun (WGS) entry which is preliminary data.</text>
</comment>
<proteinExistence type="predicted"/>